<protein>
    <submittedName>
        <fullName evidence="1">Uncharacterized protein</fullName>
    </submittedName>
</protein>
<evidence type="ECO:0000313" key="1">
    <source>
        <dbReference type="EMBL" id="QEC73307.1"/>
    </source>
</evidence>
<dbReference type="RefSeq" id="WP_146785430.1">
    <property type="nucleotide sequence ID" value="NZ_CP042434.1"/>
</dbReference>
<organism evidence="1 2">
    <name type="scientific">Arachidicoccus ginsenosidivorans</name>
    <dbReference type="NCBI Taxonomy" id="496057"/>
    <lineage>
        <taxon>Bacteria</taxon>
        <taxon>Pseudomonadati</taxon>
        <taxon>Bacteroidota</taxon>
        <taxon>Chitinophagia</taxon>
        <taxon>Chitinophagales</taxon>
        <taxon>Chitinophagaceae</taxon>
        <taxon>Arachidicoccus</taxon>
    </lineage>
</organism>
<accession>A0A5B8VNW5</accession>
<name>A0A5B8VNW5_9BACT</name>
<sequence length="93" mass="11225">MDGFTKRYDMMGKIAKERVERSWITDDLNGDFIDTVHLAPRQRKYLLQGIGVYLIQGESRFRFWLSRHRGGEMRQNAFKSRFKKYINYSITRK</sequence>
<keyword evidence="2" id="KW-1185">Reference proteome</keyword>
<gene>
    <name evidence="1" type="ORF">FSB73_18155</name>
</gene>
<evidence type="ECO:0000313" key="2">
    <source>
        <dbReference type="Proteomes" id="UP000321291"/>
    </source>
</evidence>
<proteinExistence type="predicted"/>
<dbReference type="AlphaFoldDB" id="A0A5B8VNW5"/>
<reference evidence="1 2" key="1">
    <citation type="journal article" date="2017" name="Int. J. Syst. Evol. Microbiol.">
        <title>Arachidicoccus ginsenosidivorans sp. nov., with ginsenoside-converting activity isolated from ginseng cultivating soil.</title>
        <authorList>
            <person name="Siddiqi M.Z."/>
            <person name="Aslam Z."/>
            <person name="Im W.T."/>
        </authorList>
    </citation>
    <scope>NUCLEOTIDE SEQUENCE [LARGE SCALE GENOMIC DNA]</scope>
    <source>
        <strain evidence="1 2">Gsoil 809</strain>
    </source>
</reference>
<dbReference type="KEGG" id="agi:FSB73_18155"/>
<dbReference type="OrthoDB" id="9803237at2"/>
<dbReference type="Proteomes" id="UP000321291">
    <property type="component" value="Chromosome"/>
</dbReference>
<dbReference type="EMBL" id="CP042434">
    <property type="protein sequence ID" value="QEC73307.1"/>
    <property type="molecule type" value="Genomic_DNA"/>
</dbReference>